<proteinExistence type="inferred from homology"/>
<feature type="transmembrane region" description="Helical" evidence="7">
    <location>
        <begin position="124"/>
        <end position="144"/>
    </location>
</feature>
<dbReference type="Proteomes" id="UP000178254">
    <property type="component" value="Unassembled WGS sequence"/>
</dbReference>
<evidence type="ECO:0000313" key="10">
    <source>
        <dbReference type="EMBL" id="OGH95185.1"/>
    </source>
</evidence>
<feature type="domain" description="Prepilin type IV endopeptidase peptidase" evidence="8">
    <location>
        <begin position="128"/>
        <end position="233"/>
    </location>
</feature>
<dbReference type="STRING" id="1798709.A2538_03370"/>
<dbReference type="GO" id="GO:0004190">
    <property type="term" value="F:aspartic-type endopeptidase activity"/>
    <property type="evidence" value="ECO:0007669"/>
    <property type="project" value="InterPro"/>
</dbReference>
<dbReference type="GO" id="GO:0005886">
    <property type="term" value="C:plasma membrane"/>
    <property type="evidence" value="ECO:0007669"/>
    <property type="project" value="UniProtKB-SubCell"/>
</dbReference>
<dbReference type="PANTHER" id="PTHR30487">
    <property type="entry name" value="TYPE 4 PREPILIN-LIKE PROTEINS LEADER PEPTIDE-PROCESSING ENZYME"/>
    <property type="match status" value="1"/>
</dbReference>
<evidence type="ECO:0000313" key="11">
    <source>
        <dbReference type="Proteomes" id="UP000178254"/>
    </source>
</evidence>
<dbReference type="AlphaFoldDB" id="A0A1F6PG86"/>
<dbReference type="PANTHER" id="PTHR30487:SF0">
    <property type="entry name" value="PREPILIN LEADER PEPTIDASE_N-METHYLTRANSFERASE-RELATED"/>
    <property type="match status" value="1"/>
</dbReference>
<feature type="transmembrane region" description="Helical" evidence="7">
    <location>
        <begin position="204"/>
        <end position="235"/>
    </location>
</feature>
<dbReference type="InterPro" id="IPR050882">
    <property type="entry name" value="Prepilin_peptidase/N-MTase"/>
</dbReference>
<dbReference type="InterPro" id="IPR010627">
    <property type="entry name" value="Prepilin_pept_A24_N"/>
</dbReference>
<feature type="transmembrane region" description="Helical" evidence="7">
    <location>
        <begin position="20"/>
        <end position="42"/>
    </location>
</feature>
<feature type="transmembrane region" description="Helical" evidence="7">
    <location>
        <begin position="247"/>
        <end position="264"/>
    </location>
</feature>
<evidence type="ECO:0008006" key="12">
    <source>
        <dbReference type="Google" id="ProtNLM"/>
    </source>
</evidence>
<evidence type="ECO:0000256" key="7">
    <source>
        <dbReference type="SAM" id="Phobius"/>
    </source>
</evidence>
<evidence type="ECO:0000256" key="1">
    <source>
        <dbReference type="ARBA" id="ARBA00004651"/>
    </source>
</evidence>
<feature type="transmembrane region" description="Helical" evidence="7">
    <location>
        <begin position="151"/>
        <end position="167"/>
    </location>
</feature>
<evidence type="ECO:0000256" key="4">
    <source>
        <dbReference type="ARBA" id="ARBA00022692"/>
    </source>
</evidence>
<dbReference type="Pfam" id="PF06750">
    <property type="entry name" value="A24_N_bact"/>
    <property type="match status" value="1"/>
</dbReference>
<organism evidence="10 11">
    <name type="scientific">Candidatus Magasanikbacteria bacterium RIFOXYD2_FULL_41_14</name>
    <dbReference type="NCBI Taxonomy" id="1798709"/>
    <lineage>
        <taxon>Bacteria</taxon>
        <taxon>Candidatus Magasanikiibacteriota</taxon>
    </lineage>
</organism>
<gene>
    <name evidence="10" type="ORF">A2538_03370</name>
</gene>
<feature type="transmembrane region" description="Helical" evidence="7">
    <location>
        <begin position="173"/>
        <end position="192"/>
    </location>
</feature>
<evidence type="ECO:0000256" key="3">
    <source>
        <dbReference type="ARBA" id="ARBA00022475"/>
    </source>
</evidence>
<dbReference type="InterPro" id="IPR000045">
    <property type="entry name" value="Prepilin_IV_endopep_pep"/>
</dbReference>
<comment type="similarity">
    <text evidence="2">Belongs to the peptidase A24 family.</text>
</comment>
<keyword evidence="3" id="KW-1003">Cell membrane</keyword>
<keyword evidence="4 7" id="KW-0812">Transmembrane</keyword>
<feature type="transmembrane region" description="Helical" evidence="7">
    <location>
        <begin position="93"/>
        <end position="112"/>
    </location>
</feature>
<comment type="caution">
    <text evidence="10">The sequence shown here is derived from an EMBL/GenBank/DDBJ whole genome shotgun (WGS) entry which is preliminary data.</text>
</comment>
<accession>A0A1F6PG86</accession>
<dbReference type="GO" id="GO:0006465">
    <property type="term" value="P:signal peptide processing"/>
    <property type="evidence" value="ECO:0007669"/>
    <property type="project" value="TreeGrafter"/>
</dbReference>
<reference evidence="10 11" key="1">
    <citation type="journal article" date="2016" name="Nat. Commun.">
        <title>Thousands of microbial genomes shed light on interconnected biogeochemical processes in an aquifer system.</title>
        <authorList>
            <person name="Anantharaman K."/>
            <person name="Brown C.T."/>
            <person name="Hug L.A."/>
            <person name="Sharon I."/>
            <person name="Castelle C.J."/>
            <person name="Probst A.J."/>
            <person name="Thomas B.C."/>
            <person name="Singh A."/>
            <person name="Wilkins M.J."/>
            <person name="Karaoz U."/>
            <person name="Brodie E.L."/>
            <person name="Williams K.H."/>
            <person name="Hubbard S.S."/>
            <person name="Banfield J.F."/>
        </authorList>
    </citation>
    <scope>NUCLEOTIDE SEQUENCE [LARGE SCALE GENOMIC DNA]</scope>
</reference>
<feature type="domain" description="Prepilin peptidase A24 N-terminal" evidence="9">
    <location>
        <begin position="29"/>
        <end position="111"/>
    </location>
</feature>
<dbReference type="Pfam" id="PF01478">
    <property type="entry name" value="Peptidase_A24"/>
    <property type="match status" value="1"/>
</dbReference>
<dbReference type="EMBL" id="MFRE01000002">
    <property type="protein sequence ID" value="OGH95185.1"/>
    <property type="molecule type" value="Genomic_DNA"/>
</dbReference>
<name>A0A1F6PG86_9BACT</name>
<evidence type="ECO:0000259" key="8">
    <source>
        <dbReference type="Pfam" id="PF01478"/>
    </source>
</evidence>
<protein>
    <recommendedName>
        <fullName evidence="12">Prepilin peptidase</fullName>
    </recommendedName>
</protein>
<keyword evidence="6 7" id="KW-0472">Membrane</keyword>
<comment type="subcellular location">
    <subcellularLocation>
        <location evidence="1">Cell membrane</location>
        <topology evidence="1">Multi-pass membrane protein</topology>
    </subcellularLocation>
</comment>
<sequence>MNSEYYYMHLDLGPEIRYFGYAIYLLVAIFGLILGSFLNSWIWRKRENIRIIGNTRSICIHCHHVLSWYDNIPLLSYLLQNGKCRYCSKKIPFHYFLVELITPILLVLVFRHCLTSLHFSEWRLLRNIFFLSFLVIIFKYDWLYREIPSDVVWAGVVLGLFINYSFLNKSLFSMLLGSAIMGGFFLAQYLISKGRWIGGGDVRLGFMFGLWLGWPVALVSLFVSYILGAIVAVGLLVAHKVNRQSEIPFGTFLAVGVFGCLMWGDKIVKWYMMFLGN</sequence>
<evidence type="ECO:0000256" key="6">
    <source>
        <dbReference type="ARBA" id="ARBA00023136"/>
    </source>
</evidence>
<evidence type="ECO:0000259" key="9">
    <source>
        <dbReference type="Pfam" id="PF06750"/>
    </source>
</evidence>
<evidence type="ECO:0000256" key="5">
    <source>
        <dbReference type="ARBA" id="ARBA00022989"/>
    </source>
</evidence>
<evidence type="ECO:0000256" key="2">
    <source>
        <dbReference type="ARBA" id="ARBA00005801"/>
    </source>
</evidence>
<keyword evidence="5 7" id="KW-1133">Transmembrane helix</keyword>
<dbReference type="Gene3D" id="1.20.120.1220">
    <property type="match status" value="1"/>
</dbReference>